<dbReference type="CDD" id="cd00085">
    <property type="entry name" value="HNHc"/>
    <property type="match status" value="1"/>
</dbReference>
<feature type="region of interest" description="Disordered" evidence="1">
    <location>
        <begin position="71"/>
        <end position="104"/>
    </location>
</feature>
<dbReference type="GO" id="GO:0004519">
    <property type="term" value="F:endonuclease activity"/>
    <property type="evidence" value="ECO:0007669"/>
    <property type="project" value="UniProtKB-KW"/>
</dbReference>
<dbReference type="InterPro" id="IPR003615">
    <property type="entry name" value="HNH_nuc"/>
</dbReference>
<evidence type="ECO:0000313" key="2">
    <source>
        <dbReference type="EMBL" id="ALO21127.1"/>
    </source>
</evidence>
<proteinExistence type="predicted"/>
<dbReference type="EMBL" id="KT624886">
    <property type="protein sequence ID" value="ALO21127.1"/>
    <property type="molecule type" value="Genomic_DNA"/>
</dbReference>
<dbReference type="AlphaFoldDB" id="A0A0S2ICL9"/>
<name>A0A0S2ICL9_9CHLO</name>
<keyword evidence="2" id="KW-0255">Endonuclease</keyword>
<accession>A0A0S2ICL9</accession>
<keyword evidence="2" id="KW-0150">Chloroplast</keyword>
<organism evidence="2">
    <name type="scientific">Staurocarteria crucifera</name>
    <dbReference type="NCBI Taxonomy" id="47781"/>
    <lineage>
        <taxon>Eukaryota</taxon>
        <taxon>Viridiplantae</taxon>
        <taxon>Chlorophyta</taxon>
        <taxon>core chlorophytes</taxon>
        <taxon>Chlorophyceae</taxon>
        <taxon>CS clade</taxon>
        <taxon>Chlamydomonadales</taxon>
        <taxon>Chlamydomonadaceae</taxon>
        <taxon>Staurocarteria</taxon>
    </lineage>
</organism>
<keyword evidence="2" id="KW-0540">Nuclease</keyword>
<feature type="compositionally biased region" description="Basic and acidic residues" evidence="1">
    <location>
        <begin position="82"/>
        <end position="91"/>
    </location>
</feature>
<protein>
    <submittedName>
        <fullName evidence="2">Putative HNH homing endonuclease</fullName>
    </submittedName>
</protein>
<reference evidence="2" key="1">
    <citation type="journal article" date="2015" name="BMC Evol. Biol.">
        <title>Chloroplast phylogenomic analysis of chlorophyte green algae identifies a novel lineage sister to the Sphaeropleales (Chlorophyceae).</title>
        <authorList>
            <person name="Lemieux C."/>
            <person name="Vincent A.T."/>
            <person name="Labarre A."/>
            <person name="Otis C."/>
            <person name="Turmel M."/>
        </authorList>
    </citation>
    <scope>NUCLEOTIDE SEQUENCE</scope>
</reference>
<keyword evidence="2" id="KW-0378">Hydrolase</keyword>
<geneLocation type="chloroplast" evidence="2"/>
<evidence type="ECO:0000256" key="1">
    <source>
        <dbReference type="SAM" id="MobiDB-lite"/>
    </source>
</evidence>
<keyword evidence="2" id="KW-0934">Plastid</keyword>
<sequence>MKETSMSSVNPTLEAIAAERNHTILIDTNPRAKTSGNITIKCHVCQQTSTVEKKSYLNSVQGCRTCKANNTSKAWRGKTRKPKSDYRETPRQIKMRNPTPAPEYEAIGNREDLVRWLENKNDPYCIYILSCMQKYPSPPSKKPVGFEGHHIIPIHANGPHVPWNLIWLPREDHFIAHQIRAEVYSENGDKRFLRLKSTPRGKRNYGPAFSTS</sequence>
<gene>
    <name evidence="2" type="primary">orf212</name>
</gene>